<accession>A0A7C9PIC5</accession>
<reference evidence="12 13" key="1">
    <citation type="submission" date="2020-02" db="EMBL/GenBank/DDBJ databases">
        <title>Ideonella bacterium strain TBM-1.</title>
        <authorList>
            <person name="Chen W.-M."/>
        </authorList>
    </citation>
    <scope>NUCLEOTIDE SEQUENCE [LARGE SCALE GENOMIC DNA]</scope>
    <source>
        <strain evidence="12 13">TBM-1</strain>
    </source>
</reference>
<keyword evidence="6" id="KW-0902">Two-component regulatory system</keyword>
<proteinExistence type="predicted"/>
<dbReference type="SUPFAM" id="SSF55874">
    <property type="entry name" value="ATPase domain of HSP90 chaperone/DNA topoisomerase II/histidine kinase"/>
    <property type="match status" value="1"/>
</dbReference>
<dbReference type="Pfam" id="PF13675">
    <property type="entry name" value="PilJ"/>
    <property type="match status" value="1"/>
</dbReference>
<dbReference type="AlphaFoldDB" id="A0A7C9PIC5"/>
<protein>
    <recommendedName>
        <fullName evidence="3">histidine kinase</fullName>
        <ecNumber evidence="3">2.7.13.3</ecNumber>
    </recommendedName>
</protein>
<dbReference type="InterPro" id="IPR029095">
    <property type="entry name" value="NarX-like_N"/>
</dbReference>
<comment type="subcellular location">
    <subcellularLocation>
        <location evidence="2">Membrane</location>
        <topology evidence="2">Multi-pass membrane protein</topology>
    </subcellularLocation>
</comment>
<evidence type="ECO:0000256" key="1">
    <source>
        <dbReference type="ARBA" id="ARBA00000085"/>
    </source>
</evidence>
<evidence type="ECO:0000256" key="4">
    <source>
        <dbReference type="ARBA" id="ARBA00022692"/>
    </source>
</evidence>
<evidence type="ECO:0000256" key="5">
    <source>
        <dbReference type="ARBA" id="ARBA00022989"/>
    </source>
</evidence>
<organism evidence="12 13">
    <name type="scientific">Ideonella livida</name>
    <dbReference type="NCBI Taxonomy" id="2707176"/>
    <lineage>
        <taxon>Bacteria</taxon>
        <taxon>Pseudomonadati</taxon>
        <taxon>Pseudomonadota</taxon>
        <taxon>Betaproteobacteria</taxon>
        <taxon>Burkholderiales</taxon>
        <taxon>Sphaerotilaceae</taxon>
        <taxon>Ideonella</taxon>
    </lineage>
</organism>
<comment type="catalytic activity">
    <reaction evidence="1">
        <text>ATP + protein L-histidine = ADP + protein N-phospho-L-histidine.</text>
        <dbReference type="EC" id="2.7.13.3"/>
    </reaction>
</comment>
<keyword evidence="7 10" id="KW-0472">Membrane</keyword>
<dbReference type="SMART" id="SM00387">
    <property type="entry name" value="HATPase_c"/>
    <property type="match status" value="1"/>
</dbReference>
<dbReference type="GO" id="GO:0016020">
    <property type="term" value="C:membrane"/>
    <property type="evidence" value="ECO:0007669"/>
    <property type="project" value="UniProtKB-SubCell"/>
</dbReference>
<dbReference type="PROSITE" id="PS50894">
    <property type="entry name" value="HPT"/>
    <property type="match status" value="1"/>
</dbReference>
<evidence type="ECO:0000313" key="13">
    <source>
        <dbReference type="Proteomes" id="UP000484255"/>
    </source>
</evidence>
<dbReference type="GO" id="GO:0000155">
    <property type="term" value="F:phosphorelay sensor kinase activity"/>
    <property type="evidence" value="ECO:0007669"/>
    <property type="project" value="UniProtKB-ARBA"/>
</dbReference>
<dbReference type="EMBL" id="JAAGOH010000021">
    <property type="protein sequence ID" value="NDY92737.1"/>
    <property type="molecule type" value="Genomic_DNA"/>
</dbReference>
<dbReference type="Gene3D" id="3.30.565.10">
    <property type="entry name" value="Histidine kinase-like ATPase, C-terminal domain"/>
    <property type="match status" value="1"/>
</dbReference>
<dbReference type="PANTHER" id="PTHR43395:SF10">
    <property type="entry name" value="CHEMOTAXIS PROTEIN CHEA"/>
    <property type="match status" value="1"/>
</dbReference>
<dbReference type="EC" id="2.7.13.3" evidence="3"/>
<keyword evidence="13" id="KW-1185">Reference proteome</keyword>
<dbReference type="InterPro" id="IPR036890">
    <property type="entry name" value="HATPase_C_sf"/>
</dbReference>
<evidence type="ECO:0000256" key="10">
    <source>
        <dbReference type="SAM" id="Phobius"/>
    </source>
</evidence>
<gene>
    <name evidence="12" type="ORF">G3A44_16215</name>
</gene>
<dbReference type="Pfam" id="PF01627">
    <property type="entry name" value="Hpt"/>
    <property type="match status" value="1"/>
</dbReference>
<dbReference type="PRINTS" id="PR00344">
    <property type="entry name" value="BCTRLSENSOR"/>
</dbReference>
<evidence type="ECO:0000256" key="9">
    <source>
        <dbReference type="SAM" id="MobiDB-lite"/>
    </source>
</evidence>
<feature type="modified residue" description="Phosphohistidine" evidence="8">
    <location>
        <position position="453"/>
    </location>
</feature>
<keyword evidence="5 10" id="KW-1133">Transmembrane helix</keyword>
<evidence type="ECO:0000313" key="12">
    <source>
        <dbReference type="EMBL" id="NDY92737.1"/>
    </source>
</evidence>
<dbReference type="RefSeq" id="WP_163458788.1">
    <property type="nucleotide sequence ID" value="NZ_JAAGOH010000021.1"/>
</dbReference>
<dbReference type="Proteomes" id="UP000484255">
    <property type="component" value="Unassembled WGS sequence"/>
</dbReference>
<dbReference type="Gene3D" id="1.20.120.160">
    <property type="entry name" value="HPT domain"/>
    <property type="match status" value="1"/>
</dbReference>
<evidence type="ECO:0000259" key="11">
    <source>
        <dbReference type="PROSITE" id="PS50894"/>
    </source>
</evidence>
<evidence type="ECO:0000256" key="7">
    <source>
        <dbReference type="ARBA" id="ARBA00023136"/>
    </source>
</evidence>
<dbReference type="InterPro" id="IPR004358">
    <property type="entry name" value="Sig_transdc_His_kin-like_C"/>
</dbReference>
<name>A0A7C9PIC5_9BURK</name>
<feature type="region of interest" description="Disordered" evidence="9">
    <location>
        <begin position="1"/>
        <end position="27"/>
    </location>
</feature>
<evidence type="ECO:0000256" key="6">
    <source>
        <dbReference type="ARBA" id="ARBA00023012"/>
    </source>
</evidence>
<dbReference type="SUPFAM" id="SSF47226">
    <property type="entry name" value="Histidine-containing phosphotransfer domain, HPT domain"/>
    <property type="match status" value="1"/>
</dbReference>
<keyword evidence="8" id="KW-0597">Phosphoprotein</keyword>
<comment type="caution">
    <text evidence="12">The sequence shown here is derived from an EMBL/GenBank/DDBJ whole genome shotgun (WGS) entry which is preliminary data.</text>
</comment>
<keyword evidence="4 10" id="KW-0812">Transmembrane</keyword>
<dbReference type="PANTHER" id="PTHR43395">
    <property type="entry name" value="SENSOR HISTIDINE KINASE CHEA"/>
    <property type="match status" value="1"/>
</dbReference>
<feature type="domain" description="HPt" evidence="11">
    <location>
        <begin position="404"/>
        <end position="511"/>
    </location>
</feature>
<sequence length="710" mass="76954">MSTTLAADTRLPDAAAPAPAPGGGAPRHRPAFQLGKYREIIIAVAFFLLFDLGVLVLNFYTSFQIGQDAVGINLAGRQRMLSQRMTKALLSYEAGYLQGQAADADREELAKAVALFDTTLGGFRDGARVPGGDGQPVWLNRAEGEQATEILNKAGALWQPYKALVGKLLAPEGQASDVQAAVSYAKTHNLKLLGLMNELTTALEANASQRASTLRLVQTAGIVLALVNFIFILFKFIRRLQRSDAATDAANQETREILGSVREGLFLITPELRLGTQLSDSLRELFGRPVSPGDDFSVVLAQLVQPKDLEDACGYMELLFQPHVKESLVQSINPLAQVAVTLSNRLGAPVRRTLSFQFNRAVVDGAVRHLLVTVQDVTALIELQGRLETDRARSQREFSLMLAAMAADPVSLRQFVERTEAGLLEVNDLLRSAGGGGESTFKRALDGVARRIHAFKGEAAMMALESLAEQLHQFENGLQTLREASTPSAQGEALLALPSGLEQLLGTVGALRQVCRQQGEAEATETATESVNSQMERLIQQMAHDQGKRVFARVRLGGLLDLEPADQALLRDVTVQLVRNAVSHGLETPEARGQAGKAAEGRLDVGLQSHDEGWTLTVRDDGQGLSADRVRARLLALGWYQQEQLESFSERQIVEQIFKPGFSTADRVSAHAGRGAGLDVVMASVQRLGARIRLTSTPGQFTEFKVRMVG</sequence>
<feature type="compositionally biased region" description="Low complexity" evidence="9">
    <location>
        <begin position="1"/>
        <end position="17"/>
    </location>
</feature>
<dbReference type="InterPro" id="IPR008207">
    <property type="entry name" value="Sig_transdc_His_kin_Hpt_dom"/>
</dbReference>
<feature type="transmembrane region" description="Helical" evidence="10">
    <location>
        <begin position="216"/>
        <end position="234"/>
    </location>
</feature>
<evidence type="ECO:0000256" key="8">
    <source>
        <dbReference type="PROSITE-ProRule" id="PRU00110"/>
    </source>
</evidence>
<dbReference type="Pfam" id="PF02518">
    <property type="entry name" value="HATPase_c"/>
    <property type="match status" value="1"/>
</dbReference>
<dbReference type="InterPro" id="IPR051315">
    <property type="entry name" value="Bact_Chemotaxis_CheA"/>
</dbReference>
<evidence type="ECO:0000256" key="3">
    <source>
        <dbReference type="ARBA" id="ARBA00012438"/>
    </source>
</evidence>
<evidence type="ECO:0000256" key="2">
    <source>
        <dbReference type="ARBA" id="ARBA00004141"/>
    </source>
</evidence>
<dbReference type="InterPro" id="IPR036641">
    <property type="entry name" value="HPT_dom_sf"/>
</dbReference>
<dbReference type="InterPro" id="IPR003594">
    <property type="entry name" value="HATPase_dom"/>
</dbReference>
<feature type="transmembrane region" description="Helical" evidence="10">
    <location>
        <begin position="40"/>
        <end position="60"/>
    </location>
</feature>